<name>A0ABS4D2I4_9BACI</name>
<evidence type="ECO:0000313" key="1">
    <source>
        <dbReference type="EMBL" id="MBP1083810.1"/>
    </source>
</evidence>
<protein>
    <submittedName>
        <fullName evidence="1">Uncharacterized protein</fullName>
    </submittedName>
</protein>
<dbReference type="Proteomes" id="UP000674416">
    <property type="component" value="Unassembled WGS sequence"/>
</dbReference>
<evidence type="ECO:0000313" key="2">
    <source>
        <dbReference type="Proteomes" id="UP000674416"/>
    </source>
</evidence>
<accession>A0ABS4D2I4</accession>
<reference evidence="1 2" key="1">
    <citation type="submission" date="2021-01" db="EMBL/GenBank/DDBJ databases">
        <title>Genomic Encyclopedia of Type Strains, Phase IV (KMG-IV): sequencing the most valuable type-strain genomes for metagenomic binning, comparative biology and taxonomic classification.</title>
        <authorList>
            <person name="Goeker M."/>
        </authorList>
    </citation>
    <scope>NUCLEOTIDE SEQUENCE [LARGE SCALE GENOMIC DNA]</scope>
    <source>
        <strain evidence="1 2">DSM 103394</strain>
    </source>
</reference>
<keyword evidence="2" id="KW-1185">Reference proteome</keyword>
<sequence length="29" mass="3474">MGEALDFAEQTRYHLNRNDYELRKGEDDS</sequence>
<dbReference type="EMBL" id="JAFDST010000007">
    <property type="protein sequence ID" value="MBP1083810.1"/>
    <property type="molecule type" value="Genomic_DNA"/>
</dbReference>
<comment type="caution">
    <text evidence="1">The sequence shown here is derived from an EMBL/GenBank/DDBJ whole genome shotgun (WGS) entry which is preliminary data.</text>
</comment>
<gene>
    <name evidence="1" type="ORF">JOC74_004357</name>
</gene>
<organism evidence="1 2">
    <name type="scientific">Bacillus capparidis</name>
    <dbReference type="NCBI Taxonomy" id="1840411"/>
    <lineage>
        <taxon>Bacteria</taxon>
        <taxon>Bacillati</taxon>
        <taxon>Bacillota</taxon>
        <taxon>Bacilli</taxon>
        <taxon>Bacillales</taxon>
        <taxon>Bacillaceae</taxon>
        <taxon>Bacillus</taxon>
    </lineage>
</organism>
<proteinExistence type="predicted"/>